<dbReference type="InterPro" id="IPR047347">
    <property type="entry name" value="YvaQ-like_sensor"/>
</dbReference>
<dbReference type="Pfam" id="PF00672">
    <property type="entry name" value="HAMP"/>
    <property type="match status" value="1"/>
</dbReference>
<comment type="similarity">
    <text evidence="3">Belongs to the methyl-accepting chemotaxis (MCP) protein family.</text>
</comment>
<gene>
    <name evidence="9" type="ORF">SAMN05216557_10480</name>
</gene>
<dbReference type="PROSITE" id="PS50111">
    <property type="entry name" value="CHEMOTAXIS_TRANSDUC_2"/>
    <property type="match status" value="1"/>
</dbReference>
<feature type="transmembrane region" description="Helical" evidence="6">
    <location>
        <begin position="12"/>
        <end position="33"/>
    </location>
</feature>
<dbReference type="GO" id="GO:0007165">
    <property type="term" value="P:signal transduction"/>
    <property type="evidence" value="ECO:0007669"/>
    <property type="project" value="UniProtKB-KW"/>
</dbReference>
<dbReference type="Gene3D" id="1.10.287.950">
    <property type="entry name" value="Methyl-accepting chemotaxis protein"/>
    <property type="match status" value="1"/>
</dbReference>
<evidence type="ECO:0000259" key="8">
    <source>
        <dbReference type="PROSITE" id="PS50885"/>
    </source>
</evidence>
<dbReference type="PANTHER" id="PTHR43531:SF11">
    <property type="entry name" value="METHYL-ACCEPTING CHEMOTAXIS PROTEIN 3"/>
    <property type="match status" value="1"/>
</dbReference>
<comment type="subcellular location">
    <subcellularLocation>
        <location evidence="1">Membrane</location>
    </subcellularLocation>
</comment>
<sequence>MLRNMKVSSQVYAGFGAIMALLLSVAAIATMLVGSIGEDLRTVNESNSVKQRYAINFRGSVHDRAIALRDVILADTGELPGIRRHIDELTAKYAQSAGPLDAMLAPAAQPQPEETRILADIKETEQVTLPLIDDVIRRRLSGDATGAHAVLMAKARPQFITWLKQINQFIDFEEGRNKAIGQSVTDQIKRFEIIMLVVCLLALILALAIVRWSTGSMRILPDIIAVLQRMTAGDRTVPIPVVASRNEIGELAEAMQQFRDQLAAVEAEKSDQTDLIVDSLGNGLADLANGNLVARVNDDLDGPFVKLKNDFNTTATSLQTTVAEVAKAVIAIKDGAGEIRSASEDLSRRTEQQAASLEETAAAMDEITETVRSTAERAASANMMVRNARTVAEQSGQVVRNAVVAMDGIERTSVEISEIISVIDGIAFQTNLLALNAGVEAARAGDAGKGFAVVASEVRALAQRSADAAKDVKSRIHASAEQVAAGVRLVGETGEALASIMSSFGKVDSLVEEIASSADQQSKALVQVNVAIGEMDNVTQQNAAMVEEASAAARNLAERADGLGDQISRFRTGAAPAGSMSPVHQLRARIAPLTSSPRPAAPAPRVAGNTAIAADWAEF</sequence>
<accession>A0A1G7M7A6</accession>
<dbReference type="Pfam" id="PF00015">
    <property type="entry name" value="MCPsignal"/>
    <property type="match status" value="1"/>
</dbReference>
<proteinExistence type="inferred from homology"/>
<keyword evidence="10" id="KW-1185">Reference proteome</keyword>
<dbReference type="GO" id="GO:0006935">
    <property type="term" value="P:chemotaxis"/>
    <property type="evidence" value="ECO:0007669"/>
    <property type="project" value="UniProtKB-KW"/>
</dbReference>
<dbReference type="PANTHER" id="PTHR43531">
    <property type="entry name" value="PROTEIN ICFG"/>
    <property type="match status" value="1"/>
</dbReference>
<evidence type="ECO:0000256" key="3">
    <source>
        <dbReference type="ARBA" id="ARBA00029447"/>
    </source>
</evidence>
<feature type="domain" description="HAMP" evidence="8">
    <location>
        <begin position="277"/>
        <end position="323"/>
    </location>
</feature>
<dbReference type="Proteomes" id="UP000323502">
    <property type="component" value="Unassembled WGS sequence"/>
</dbReference>
<evidence type="ECO:0000313" key="10">
    <source>
        <dbReference type="Proteomes" id="UP000323502"/>
    </source>
</evidence>
<keyword evidence="5" id="KW-0175">Coiled coil</keyword>
<dbReference type="Gene3D" id="6.10.340.10">
    <property type="match status" value="1"/>
</dbReference>
<evidence type="ECO:0000256" key="1">
    <source>
        <dbReference type="ARBA" id="ARBA00004370"/>
    </source>
</evidence>
<feature type="coiled-coil region" evidence="5">
    <location>
        <begin position="248"/>
        <end position="275"/>
    </location>
</feature>
<evidence type="ECO:0000256" key="5">
    <source>
        <dbReference type="SAM" id="Coils"/>
    </source>
</evidence>
<reference evidence="9 10" key="1">
    <citation type="submission" date="2016-10" db="EMBL/GenBank/DDBJ databases">
        <authorList>
            <person name="Varghese N."/>
            <person name="Submissions S."/>
        </authorList>
    </citation>
    <scope>NUCLEOTIDE SEQUENCE [LARGE SCALE GENOMIC DNA]</scope>
    <source>
        <strain evidence="9 10">S7-754</strain>
    </source>
</reference>
<dbReference type="GO" id="GO:0016020">
    <property type="term" value="C:membrane"/>
    <property type="evidence" value="ECO:0007669"/>
    <property type="project" value="UniProtKB-SubCell"/>
</dbReference>
<dbReference type="SMART" id="SM00304">
    <property type="entry name" value="HAMP"/>
    <property type="match status" value="2"/>
</dbReference>
<evidence type="ECO:0000256" key="4">
    <source>
        <dbReference type="PROSITE-ProRule" id="PRU00284"/>
    </source>
</evidence>
<feature type="domain" description="HAMP" evidence="8">
    <location>
        <begin position="214"/>
        <end position="267"/>
    </location>
</feature>
<dbReference type="InterPro" id="IPR004089">
    <property type="entry name" value="MCPsignal_dom"/>
</dbReference>
<evidence type="ECO:0000256" key="6">
    <source>
        <dbReference type="SAM" id="Phobius"/>
    </source>
</evidence>
<dbReference type="AlphaFoldDB" id="A0A1G7M7A6"/>
<dbReference type="CDD" id="cd11386">
    <property type="entry name" value="MCP_signal"/>
    <property type="match status" value="1"/>
</dbReference>
<keyword evidence="2" id="KW-0145">Chemotaxis</keyword>
<evidence type="ECO:0000256" key="2">
    <source>
        <dbReference type="ARBA" id="ARBA00022500"/>
    </source>
</evidence>
<feature type="transmembrane region" description="Helical" evidence="6">
    <location>
        <begin position="193"/>
        <end position="212"/>
    </location>
</feature>
<dbReference type="FunFam" id="1.10.287.950:FF:000001">
    <property type="entry name" value="Methyl-accepting chemotaxis sensory transducer"/>
    <property type="match status" value="1"/>
</dbReference>
<dbReference type="SMART" id="SM00283">
    <property type="entry name" value="MA"/>
    <property type="match status" value="1"/>
</dbReference>
<feature type="domain" description="Methyl-accepting transducer" evidence="7">
    <location>
        <begin position="328"/>
        <end position="557"/>
    </location>
</feature>
<keyword evidence="6" id="KW-1133">Transmembrane helix</keyword>
<dbReference type="CDD" id="cd19411">
    <property type="entry name" value="MCP2201-like_sensor"/>
    <property type="match status" value="1"/>
</dbReference>
<keyword evidence="6" id="KW-0812">Transmembrane</keyword>
<dbReference type="PROSITE" id="PS50885">
    <property type="entry name" value="HAMP"/>
    <property type="match status" value="2"/>
</dbReference>
<dbReference type="RefSeq" id="WP_311732285.1">
    <property type="nucleotide sequence ID" value="NZ_JACIEY010000014.1"/>
</dbReference>
<evidence type="ECO:0000313" key="9">
    <source>
        <dbReference type="EMBL" id="SDF57070.1"/>
    </source>
</evidence>
<dbReference type="CDD" id="cd06225">
    <property type="entry name" value="HAMP"/>
    <property type="match status" value="1"/>
</dbReference>
<protein>
    <submittedName>
        <fullName evidence="9">Methyl-accepting chemotaxis protein</fullName>
    </submittedName>
</protein>
<evidence type="ECO:0000259" key="7">
    <source>
        <dbReference type="PROSITE" id="PS50111"/>
    </source>
</evidence>
<dbReference type="InterPro" id="IPR003660">
    <property type="entry name" value="HAMP_dom"/>
</dbReference>
<name>A0A1G7M7A6_9SPHN</name>
<dbReference type="InterPro" id="IPR051310">
    <property type="entry name" value="MCP_chemotaxis"/>
</dbReference>
<dbReference type="EMBL" id="FNBI01000004">
    <property type="protein sequence ID" value="SDF57070.1"/>
    <property type="molecule type" value="Genomic_DNA"/>
</dbReference>
<keyword evidence="4" id="KW-0807">Transducer</keyword>
<organism evidence="9 10">
    <name type="scientific">Sphingomonas carotinifaciens</name>
    <dbReference type="NCBI Taxonomy" id="1166323"/>
    <lineage>
        <taxon>Bacteria</taxon>
        <taxon>Pseudomonadati</taxon>
        <taxon>Pseudomonadota</taxon>
        <taxon>Alphaproteobacteria</taxon>
        <taxon>Sphingomonadales</taxon>
        <taxon>Sphingomonadaceae</taxon>
        <taxon>Sphingomonas</taxon>
    </lineage>
</organism>
<dbReference type="SUPFAM" id="SSF58104">
    <property type="entry name" value="Methyl-accepting chemotaxis protein (MCP) signaling domain"/>
    <property type="match status" value="1"/>
</dbReference>
<keyword evidence="6" id="KW-0472">Membrane</keyword>